<sequence length="850" mass="96273">MLAKKLSFKKGEATANYRLSHCYWALGDGEIAIGKGLEAVKIAQQEKLTIILGETYRILAMCYRDQQQIGQAKSYIRQAEILARQSNNWDLLARVYNMAGVIEYMANNFDNALLLYHKALSVSEEHPTSKFHLSQALSNIGEYYLNRDIDRSIGYFNQALISAKENNNRSAQAGIMADLGKTYTMKSNFAEAQSWLDSSLALAQELGLKRVVRYAYFHLADLKSHQGRTVESLEYMKEYYEVNQSLLNISKTRQIVELENQYESQRKEQRIQLLEQERRIGLIWKYVLIFGSVLSLTSLLIIYRLQSLRTKKAKELLLTQASLTTQLQETDLLKSRFFANISHEFRTPLSLILASVEEKLSKPAKNAAEQKSFFLIQRNAHRLLDLVNQLLDLSKLEAGKLQLQPKQGNLQAFIQLLCASFDSLAEIRGIQFSKHIHLNNSYAWFDDDKLEKIIGNILFNAFKFTPAGGSVSLSIDNLPHSEELIISIADTGKGITKEEQEHIFTPFYQSQYIVEEGLAGTGLGLSLVQELVNLHKGKIHLESMPEKGTTITVQLPLQPMGCTTLLEETPVAPPSMEHYKRRVDTRTPEQKVDTIHLEEAASLLVIEDNPDLRGFIAASFRNQFTIHTAKDGEEGWQIAVERMPDLIVSDVMMPALNGVALTEKLKSDERTSHIPIILLTAKADEKSRLEGLTKGADDYLSKPFSTAELRVRVVNLINQRKKLAAKYKSAIAQPVDEDLTPTIDEKFLLRAKAIVEHNLSNYGFGVEKLADEMNLSRAHLFRKFKALLDTSPSEFITDIRLQQAARMIRSKRDTIAQISYSVGFNEQSYFAKRFRKKFGVSPGEYADSII</sequence>
<proteinExistence type="predicted"/>
<keyword evidence="15" id="KW-1133">Transmembrane helix</keyword>
<dbReference type="GO" id="GO:0000155">
    <property type="term" value="F:phosphorelay sensor kinase activity"/>
    <property type="evidence" value="ECO:0007669"/>
    <property type="project" value="InterPro"/>
</dbReference>
<dbReference type="InterPro" id="IPR003594">
    <property type="entry name" value="HATPase_dom"/>
</dbReference>
<dbReference type="EMBL" id="CP048222">
    <property type="protein sequence ID" value="QHT66358.1"/>
    <property type="molecule type" value="Genomic_DNA"/>
</dbReference>
<dbReference type="FunFam" id="3.30.565.10:FF:000037">
    <property type="entry name" value="Hybrid sensor histidine kinase/response regulator"/>
    <property type="match status" value="1"/>
</dbReference>
<dbReference type="Gene3D" id="1.10.10.60">
    <property type="entry name" value="Homeodomain-like"/>
    <property type="match status" value="1"/>
</dbReference>
<dbReference type="CDD" id="cd00075">
    <property type="entry name" value="HATPase"/>
    <property type="match status" value="1"/>
</dbReference>
<dbReference type="PROSITE" id="PS00041">
    <property type="entry name" value="HTH_ARAC_FAMILY_1"/>
    <property type="match status" value="1"/>
</dbReference>
<dbReference type="Gene3D" id="1.25.40.10">
    <property type="entry name" value="Tetratricopeptide repeat domain"/>
    <property type="match status" value="2"/>
</dbReference>
<dbReference type="InterPro" id="IPR018062">
    <property type="entry name" value="HTH_AraC-typ_CS"/>
</dbReference>
<keyword evidence="7" id="KW-0067">ATP-binding</keyword>
<feature type="domain" description="HTH araC/xylS-type" evidence="16">
    <location>
        <begin position="749"/>
        <end position="848"/>
    </location>
</feature>
<evidence type="ECO:0000313" key="19">
    <source>
        <dbReference type="EMBL" id="QHT66358.1"/>
    </source>
</evidence>
<dbReference type="Pfam" id="PF02518">
    <property type="entry name" value="HATPase_c"/>
    <property type="match status" value="1"/>
</dbReference>
<evidence type="ECO:0000256" key="12">
    <source>
        <dbReference type="PROSITE-ProRule" id="PRU00169"/>
    </source>
</evidence>
<evidence type="ECO:0000256" key="2">
    <source>
        <dbReference type="ARBA" id="ARBA00012438"/>
    </source>
</evidence>
<evidence type="ECO:0000256" key="13">
    <source>
        <dbReference type="PROSITE-ProRule" id="PRU00339"/>
    </source>
</evidence>
<dbReference type="Gene3D" id="1.10.287.130">
    <property type="match status" value="1"/>
</dbReference>
<dbReference type="SUPFAM" id="SSF55874">
    <property type="entry name" value="ATPase domain of HSP90 chaperone/DNA topoisomerase II/histidine kinase"/>
    <property type="match status" value="1"/>
</dbReference>
<evidence type="ECO:0000259" key="17">
    <source>
        <dbReference type="PROSITE" id="PS50109"/>
    </source>
</evidence>
<evidence type="ECO:0000256" key="14">
    <source>
        <dbReference type="SAM" id="Coils"/>
    </source>
</evidence>
<dbReference type="InterPro" id="IPR003661">
    <property type="entry name" value="HisK_dim/P_dom"/>
</dbReference>
<dbReference type="CDD" id="cd00082">
    <property type="entry name" value="HisKA"/>
    <property type="match status" value="1"/>
</dbReference>
<dbReference type="SUPFAM" id="SSF47384">
    <property type="entry name" value="Homodimeric domain of signal transducing histidine kinase"/>
    <property type="match status" value="1"/>
</dbReference>
<dbReference type="EC" id="2.7.13.3" evidence="2"/>
<feature type="repeat" description="TPR" evidence="13">
    <location>
        <begin position="93"/>
        <end position="126"/>
    </location>
</feature>
<evidence type="ECO:0000256" key="4">
    <source>
        <dbReference type="ARBA" id="ARBA00022679"/>
    </source>
</evidence>
<evidence type="ECO:0000259" key="16">
    <source>
        <dbReference type="PROSITE" id="PS01124"/>
    </source>
</evidence>
<evidence type="ECO:0000256" key="15">
    <source>
        <dbReference type="SAM" id="Phobius"/>
    </source>
</evidence>
<keyword evidence="5" id="KW-0547">Nucleotide-binding</keyword>
<dbReference type="PROSITE" id="PS50005">
    <property type="entry name" value="TPR"/>
    <property type="match status" value="1"/>
</dbReference>
<keyword evidence="11" id="KW-0804">Transcription</keyword>
<keyword evidence="14" id="KW-0175">Coiled coil</keyword>
<dbReference type="InterPro" id="IPR011006">
    <property type="entry name" value="CheY-like_superfamily"/>
</dbReference>
<feature type="domain" description="Response regulatory" evidence="18">
    <location>
        <begin position="602"/>
        <end position="717"/>
    </location>
</feature>
<dbReference type="InterPro" id="IPR036097">
    <property type="entry name" value="HisK_dim/P_sf"/>
</dbReference>
<keyword evidence="15" id="KW-0472">Membrane</keyword>
<dbReference type="GO" id="GO:0003700">
    <property type="term" value="F:DNA-binding transcription factor activity"/>
    <property type="evidence" value="ECO:0007669"/>
    <property type="project" value="InterPro"/>
</dbReference>
<evidence type="ECO:0000256" key="10">
    <source>
        <dbReference type="ARBA" id="ARBA00023125"/>
    </source>
</evidence>
<evidence type="ECO:0000256" key="9">
    <source>
        <dbReference type="ARBA" id="ARBA00023015"/>
    </source>
</evidence>
<organism evidence="19 20">
    <name type="scientific">Rhodocytophaga rosea</name>
    <dbReference type="NCBI Taxonomy" id="2704465"/>
    <lineage>
        <taxon>Bacteria</taxon>
        <taxon>Pseudomonadati</taxon>
        <taxon>Bacteroidota</taxon>
        <taxon>Cytophagia</taxon>
        <taxon>Cytophagales</taxon>
        <taxon>Rhodocytophagaceae</taxon>
        <taxon>Rhodocytophaga</taxon>
    </lineage>
</organism>
<evidence type="ECO:0000256" key="3">
    <source>
        <dbReference type="ARBA" id="ARBA00022553"/>
    </source>
</evidence>
<evidence type="ECO:0000256" key="7">
    <source>
        <dbReference type="ARBA" id="ARBA00022840"/>
    </source>
</evidence>
<dbReference type="Gene3D" id="3.40.50.2300">
    <property type="match status" value="1"/>
</dbReference>
<evidence type="ECO:0000256" key="5">
    <source>
        <dbReference type="ARBA" id="ARBA00022741"/>
    </source>
</evidence>
<comment type="catalytic activity">
    <reaction evidence="1">
        <text>ATP + protein L-histidine = ADP + protein N-phospho-L-histidine.</text>
        <dbReference type="EC" id="2.7.13.3"/>
    </reaction>
</comment>
<dbReference type="InterPro" id="IPR011990">
    <property type="entry name" value="TPR-like_helical_dom_sf"/>
</dbReference>
<dbReference type="InterPro" id="IPR001789">
    <property type="entry name" value="Sig_transdc_resp-reg_receiver"/>
</dbReference>
<dbReference type="GO" id="GO:0005524">
    <property type="term" value="F:ATP binding"/>
    <property type="evidence" value="ECO:0007669"/>
    <property type="project" value="UniProtKB-KW"/>
</dbReference>
<evidence type="ECO:0000259" key="18">
    <source>
        <dbReference type="PROSITE" id="PS50110"/>
    </source>
</evidence>
<dbReference type="CDD" id="cd17574">
    <property type="entry name" value="REC_OmpR"/>
    <property type="match status" value="1"/>
</dbReference>
<dbReference type="SMART" id="SM00028">
    <property type="entry name" value="TPR"/>
    <property type="match status" value="5"/>
</dbReference>
<feature type="transmembrane region" description="Helical" evidence="15">
    <location>
        <begin position="282"/>
        <end position="303"/>
    </location>
</feature>
<keyword evidence="10" id="KW-0238">DNA-binding</keyword>
<dbReference type="GO" id="GO:0043565">
    <property type="term" value="F:sequence-specific DNA binding"/>
    <property type="evidence" value="ECO:0007669"/>
    <property type="project" value="InterPro"/>
</dbReference>
<evidence type="ECO:0000256" key="11">
    <source>
        <dbReference type="ARBA" id="ARBA00023163"/>
    </source>
</evidence>
<feature type="domain" description="Histidine kinase" evidence="17">
    <location>
        <begin position="340"/>
        <end position="559"/>
    </location>
</feature>
<dbReference type="Proteomes" id="UP000480178">
    <property type="component" value="Chromosome"/>
</dbReference>
<dbReference type="SUPFAM" id="SSF52172">
    <property type="entry name" value="CheY-like"/>
    <property type="match status" value="1"/>
</dbReference>
<dbReference type="Pfam" id="PF00072">
    <property type="entry name" value="Response_reg"/>
    <property type="match status" value="1"/>
</dbReference>
<dbReference type="SMART" id="SM00387">
    <property type="entry name" value="HATPase_c"/>
    <property type="match status" value="1"/>
</dbReference>
<dbReference type="PANTHER" id="PTHR43547">
    <property type="entry name" value="TWO-COMPONENT HISTIDINE KINASE"/>
    <property type="match status" value="1"/>
</dbReference>
<dbReference type="InterPro" id="IPR004358">
    <property type="entry name" value="Sig_transdc_His_kin-like_C"/>
</dbReference>
<dbReference type="PROSITE" id="PS50109">
    <property type="entry name" value="HIS_KIN"/>
    <property type="match status" value="1"/>
</dbReference>
<accession>A0A6C0GEI1</accession>
<dbReference type="PRINTS" id="PR00344">
    <property type="entry name" value="BCTRLSENSOR"/>
</dbReference>
<keyword evidence="3 12" id="KW-0597">Phosphoprotein</keyword>
<keyword evidence="4" id="KW-0808">Transferase</keyword>
<dbReference type="SMART" id="SM00448">
    <property type="entry name" value="REC"/>
    <property type="match status" value="1"/>
</dbReference>
<evidence type="ECO:0000256" key="1">
    <source>
        <dbReference type="ARBA" id="ARBA00000085"/>
    </source>
</evidence>
<keyword evidence="13" id="KW-0802">TPR repeat</keyword>
<dbReference type="Pfam" id="PF12833">
    <property type="entry name" value="HTH_18"/>
    <property type="match status" value="1"/>
</dbReference>
<dbReference type="SUPFAM" id="SSF48452">
    <property type="entry name" value="TPR-like"/>
    <property type="match status" value="1"/>
</dbReference>
<gene>
    <name evidence="19" type="ORF">GXP67_06645</name>
</gene>
<keyword evidence="20" id="KW-1185">Reference proteome</keyword>
<dbReference type="Pfam" id="PF00512">
    <property type="entry name" value="HisKA"/>
    <property type="match status" value="1"/>
</dbReference>
<name>A0A6C0GEI1_9BACT</name>
<dbReference type="AlphaFoldDB" id="A0A6C0GEI1"/>
<dbReference type="Gene3D" id="3.30.565.10">
    <property type="entry name" value="Histidine kinase-like ATPase, C-terminal domain"/>
    <property type="match status" value="1"/>
</dbReference>
<dbReference type="KEGG" id="rhoz:GXP67_06645"/>
<dbReference type="PROSITE" id="PS01124">
    <property type="entry name" value="HTH_ARAC_FAMILY_2"/>
    <property type="match status" value="1"/>
</dbReference>
<dbReference type="InterPro" id="IPR036890">
    <property type="entry name" value="HATPase_C_sf"/>
</dbReference>
<dbReference type="PANTHER" id="PTHR43547:SF2">
    <property type="entry name" value="HYBRID SIGNAL TRANSDUCTION HISTIDINE KINASE C"/>
    <property type="match status" value="1"/>
</dbReference>
<dbReference type="InterPro" id="IPR005467">
    <property type="entry name" value="His_kinase_dom"/>
</dbReference>
<dbReference type="SMART" id="SM00342">
    <property type="entry name" value="HTH_ARAC"/>
    <property type="match status" value="1"/>
</dbReference>
<dbReference type="InterPro" id="IPR018060">
    <property type="entry name" value="HTH_AraC"/>
</dbReference>
<feature type="coiled-coil region" evidence="14">
    <location>
        <begin position="248"/>
        <end position="279"/>
    </location>
</feature>
<protein>
    <recommendedName>
        <fullName evidence="2">histidine kinase</fullName>
        <ecNumber evidence="2">2.7.13.3</ecNumber>
    </recommendedName>
</protein>
<dbReference type="RefSeq" id="WP_162442417.1">
    <property type="nucleotide sequence ID" value="NZ_CP048222.1"/>
</dbReference>
<reference evidence="19 20" key="1">
    <citation type="submission" date="2020-01" db="EMBL/GenBank/DDBJ databases">
        <authorList>
            <person name="Kim M.K."/>
        </authorList>
    </citation>
    <scope>NUCLEOTIDE SEQUENCE [LARGE SCALE GENOMIC DNA]</scope>
    <source>
        <strain evidence="19 20">172606-1</strain>
    </source>
</reference>
<dbReference type="SUPFAM" id="SSF46689">
    <property type="entry name" value="Homeodomain-like"/>
    <property type="match status" value="1"/>
</dbReference>
<keyword evidence="6" id="KW-0418">Kinase</keyword>
<evidence type="ECO:0000313" key="20">
    <source>
        <dbReference type="Proteomes" id="UP000480178"/>
    </source>
</evidence>
<keyword evidence="9" id="KW-0805">Transcription regulation</keyword>
<dbReference type="InterPro" id="IPR009057">
    <property type="entry name" value="Homeodomain-like_sf"/>
</dbReference>
<evidence type="ECO:0000256" key="6">
    <source>
        <dbReference type="ARBA" id="ARBA00022777"/>
    </source>
</evidence>
<evidence type="ECO:0000256" key="8">
    <source>
        <dbReference type="ARBA" id="ARBA00023012"/>
    </source>
</evidence>
<dbReference type="PROSITE" id="PS50110">
    <property type="entry name" value="RESPONSE_REGULATORY"/>
    <property type="match status" value="1"/>
</dbReference>
<feature type="modified residue" description="4-aspartylphosphate" evidence="12">
    <location>
        <position position="650"/>
    </location>
</feature>
<keyword evidence="8" id="KW-0902">Two-component regulatory system</keyword>
<dbReference type="SMART" id="SM00388">
    <property type="entry name" value="HisKA"/>
    <property type="match status" value="1"/>
</dbReference>
<keyword evidence="15" id="KW-0812">Transmembrane</keyword>
<dbReference type="InterPro" id="IPR019734">
    <property type="entry name" value="TPR_rpt"/>
</dbReference>